<dbReference type="RefSeq" id="WP_101495805.1">
    <property type="nucleotide sequence ID" value="NZ_LNJZ01000003.1"/>
</dbReference>
<keyword evidence="1" id="KW-1133">Transmembrane helix</keyword>
<protein>
    <recommendedName>
        <fullName evidence="4">Dialkylrecorsinol condensing enzyme</fullName>
    </recommendedName>
</protein>
<sequence>MRRVLVVHYSQSGQLRRLADSVAGPLRDSDSIQVDQLQIQMQHPFPFPWPFWRFFHIFPETVRMQPQPLQPLQVNADVRYDLVILAYQVWFLSPSLPMTSFLATPEAEKLLRDTPVMTLVGCRNMWLMAQEKMKLRLQQLNARLIDHVALTDQCGMALSFLATPLWMFTGQQQPCRWLPRAGIAEDDIRAASRFGEALKKRLEHDSTPLQEPVLRGLQAVRVDEKLIASERIGNRSFQVWSRLLARLGPQDSRRRSLGLAVYILFLLCMIITVVPVVAVLKKLLQPLTRKHIARQKAAFAGPSGE</sequence>
<evidence type="ECO:0000256" key="1">
    <source>
        <dbReference type="SAM" id="Phobius"/>
    </source>
</evidence>
<name>A0A4R6TZ26_9GAMM</name>
<dbReference type="OrthoDB" id="4547866at2"/>
<feature type="transmembrane region" description="Helical" evidence="1">
    <location>
        <begin position="259"/>
        <end position="280"/>
    </location>
</feature>
<dbReference type="Proteomes" id="UP000294575">
    <property type="component" value="Unassembled WGS sequence"/>
</dbReference>
<keyword evidence="3" id="KW-1185">Reference proteome</keyword>
<evidence type="ECO:0008006" key="4">
    <source>
        <dbReference type="Google" id="ProtNLM"/>
    </source>
</evidence>
<accession>A0A4R6TZ26</accession>
<gene>
    <name evidence="2" type="ORF">DFQ45_10889</name>
</gene>
<evidence type="ECO:0000313" key="2">
    <source>
        <dbReference type="EMBL" id="TDQ37309.1"/>
    </source>
</evidence>
<reference evidence="2 3" key="1">
    <citation type="submission" date="2019-03" db="EMBL/GenBank/DDBJ databases">
        <title>Genomic Encyclopedia of Type Strains, Phase IV (KMG-IV): sequencing the most valuable type-strain genomes for metagenomic binning, comparative biology and taxonomic classification.</title>
        <authorList>
            <person name="Goeker M."/>
        </authorList>
    </citation>
    <scope>NUCLEOTIDE SEQUENCE [LARGE SCALE GENOMIC DNA]</scope>
    <source>
        <strain evidence="2 3">DSM 28679</strain>
    </source>
</reference>
<dbReference type="SUPFAM" id="SSF52218">
    <property type="entry name" value="Flavoproteins"/>
    <property type="match status" value="1"/>
</dbReference>
<dbReference type="AlphaFoldDB" id="A0A4R6TZ26"/>
<evidence type="ECO:0000313" key="3">
    <source>
        <dbReference type="Proteomes" id="UP000294575"/>
    </source>
</evidence>
<organism evidence="2 3">
    <name type="scientific">Thiopseudomonas denitrificans</name>
    <dbReference type="NCBI Taxonomy" id="1501432"/>
    <lineage>
        <taxon>Bacteria</taxon>
        <taxon>Pseudomonadati</taxon>
        <taxon>Pseudomonadota</taxon>
        <taxon>Gammaproteobacteria</taxon>
        <taxon>Pseudomonadales</taxon>
        <taxon>Pseudomonadaceae</taxon>
        <taxon>Thiopseudomonas</taxon>
    </lineage>
</organism>
<proteinExistence type="predicted"/>
<dbReference type="Gene3D" id="3.40.50.360">
    <property type="match status" value="1"/>
</dbReference>
<dbReference type="EMBL" id="SNYK01000008">
    <property type="protein sequence ID" value="TDQ37309.1"/>
    <property type="molecule type" value="Genomic_DNA"/>
</dbReference>
<keyword evidence="1" id="KW-0812">Transmembrane</keyword>
<dbReference type="InterPro" id="IPR029039">
    <property type="entry name" value="Flavoprotein-like_sf"/>
</dbReference>
<comment type="caution">
    <text evidence="2">The sequence shown here is derived from an EMBL/GenBank/DDBJ whole genome shotgun (WGS) entry which is preliminary data.</text>
</comment>
<dbReference type="GO" id="GO:0016655">
    <property type="term" value="F:oxidoreductase activity, acting on NAD(P)H, quinone or similar compound as acceptor"/>
    <property type="evidence" value="ECO:0007669"/>
    <property type="project" value="UniProtKB-ARBA"/>
</dbReference>
<keyword evidence="1" id="KW-0472">Membrane</keyword>